<dbReference type="RefSeq" id="WP_221330717.1">
    <property type="nucleotide sequence ID" value="NZ_BONT01000023.1"/>
</dbReference>
<dbReference type="InterPro" id="IPR001387">
    <property type="entry name" value="Cro/C1-type_HTH"/>
</dbReference>
<dbReference type="SUPFAM" id="SSF47413">
    <property type="entry name" value="lambda repressor-like DNA-binding domains"/>
    <property type="match status" value="1"/>
</dbReference>
<dbReference type="Proteomes" id="UP000548476">
    <property type="component" value="Unassembled WGS sequence"/>
</dbReference>
<dbReference type="SMART" id="SM00530">
    <property type="entry name" value="HTH_XRE"/>
    <property type="match status" value="1"/>
</dbReference>
<organism evidence="2 3">
    <name type="scientific">Phytomonospora endophytica</name>
    <dbReference type="NCBI Taxonomy" id="714109"/>
    <lineage>
        <taxon>Bacteria</taxon>
        <taxon>Bacillati</taxon>
        <taxon>Actinomycetota</taxon>
        <taxon>Actinomycetes</taxon>
        <taxon>Micromonosporales</taxon>
        <taxon>Micromonosporaceae</taxon>
        <taxon>Phytomonospora</taxon>
    </lineage>
</organism>
<comment type="caution">
    <text evidence="2">The sequence shown here is derived from an EMBL/GenBank/DDBJ whole genome shotgun (WGS) entry which is preliminary data.</text>
</comment>
<feature type="domain" description="HTH cro/C1-type" evidence="1">
    <location>
        <begin position="6"/>
        <end position="60"/>
    </location>
</feature>
<dbReference type="Gene3D" id="1.10.260.40">
    <property type="entry name" value="lambda repressor-like DNA-binding domains"/>
    <property type="match status" value="1"/>
</dbReference>
<dbReference type="PROSITE" id="PS50943">
    <property type="entry name" value="HTH_CROC1"/>
    <property type="match status" value="1"/>
</dbReference>
<gene>
    <name evidence="2" type="ORF">HNR73_001006</name>
</gene>
<accession>A0A841FKI9</accession>
<dbReference type="CDD" id="cd00093">
    <property type="entry name" value="HTH_XRE"/>
    <property type="match status" value="1"/>
</dbReference>
<evidence type="ECO:0000259" key="1">
    <source>
        <dbReference type="PROSITE" id="PS50943"/>
    </source>
</evidence>
<dbReference type="Pfam" id="PF01381">
    <property type="entry name" value="HTH_3"/>
    <property type="match status" value="1"/>
</dbReference>
<dbReference type="EMBL" id="JACHGT010000002">
    <property type="protein sequence ID" value="MBB6033159.1"/>
    <property type="molecule type" value="Genomic_DNA"/>
</dbReference>
<evidence type="ECO:0000313" key="2">
    <source>
        <dbReference type="EMBL" id="MBB6033159.1"/>
    </source>
</evidence>
<keyword evidence="3" id="KW-1185">Reference proteome</keyword>
<reference evidence="2 3" key="1">
    <citation type="submission" date="2020-08" db="EMBL/GenBank/DDBJ databases">
        <title>Genomic Encyclopedia of Type Strains, Phase IV (KMG-IV): sequencing the most valuable type-strain genomes for metagenomic binning, comparative biology and taxonomic classification.</title>
        <authorList>
            <person name="Goeker M."/>
        </authorList>
    </citation>
    <scope>NUCLEOTIDE SEQUENCE [LARGE SCALE GENOMIC DNA]</scope>
    <source>
        <strain evidence="2 3">YIM 65646</strain>
    </source>
</reference>
<name>A0A841FKI9_9ACTN</name>
<proteinExistence type="predicted"/>
<sequence length="168" mass="18776">MSTDLVLRARNAAGLSQTALATLSGTSRPTLSAYEHGQKSPTLATAERIIEAAGFELTLRPRLEFTVTATARGHVIHVPDHLPRLEVREAFATVVLPLHLNWSEPARVFELADRRQRARVYEIVLREGTPVDIVTYVDGALLADLWDELVLPRDVRTAWTPLLTRHVR</sequence>
<evidence type="ECO:0000313" key="3">
    <source>
        <dbReference type="Proteomes" id="UP000548476"/>
    </source>
</evidence>
<dbReference type="GO" id="GO:0003677">
    <property type="term" value="F:DNA binding"/>
    <property type="evidence" value="ECO:0007669"/>
    <property type="project" value="InterPro"/>
</dbReference>
<protein>
    <submittedName>
        <fullName evidence="2">Transcriptional regulator with XRE-family HTH domain</fullName>
    </submittedName>
</protein>
<dbReference type="InterPro" id="IPR010982">
    <property type="entry name" value="Lambda_DNA-bd_dom_sf"/>
</dbReference>
<dbReference type="AlphaFoldDB" id="A0A841FKI9"/>